<proteinExistence type="predicted"/>
<evidence type="ECO:0000256" key="5">
    <source>
        <dbReference type="SAM" id="MobiDB-lite"/>
    </source>
</evidence>
<dbReference type="RefSeq" id="XP_013310438.1">
    <property type="nucleotide sequence ID" value="XM_013454984.1"/>
</dbReference>
<dbReference type="GeneID" id="25333405"/>
<protein>
    <recommendedName>
        <fullName evidence="6">HMG box domain-containing protein</fullName>
    </recommendedName>
</protein>
<keyword evidence="4" id="KW-0175">Coiled coil</keyword>
<feature type="compositionally biased region" description="Acidic residues" evidence="5">
    <location>
        <begin position="127"/>
        <end position="142"/>
    </location>
</feature>
<feature type="compositionally biased region" description="Polar residues" evidence="5">
    <location>
        <begin position="154"/>
        <end position="163"/>
    </location>
</feature>
<evidence type="ECO:0000313" key="8">
    <source>
        <dbReference type="Proteomes" id="UP000054342"/>
    </source>
</evidence>
<feature type="compositionally biased region" description="Polar residues" evidence="5">
    <location>
        <begin position="233"/>
        <end position="249"/>
    </location>
</feature>
<comment type="subcellular location">
    <subcellularLocation>
        <location evidence="1">Nucleus</location>
    </subcellularLocation>
</comment>
<organism evidence="7 8">
    <name type="scientific">Exophiala xenobiotica</name>
    <dbReference type="NCBI Taxonomy" id="348802"/>
    <lineage>
        <taxon>Eukaryota</taxon>
        <taxon>Fungi</taxon>
        <taxon>Dikarya</taxon>
        <taxon>Ascomycota</taxon>
        <taxon>Pezizomycotina</taxon>
        <taxon>Eurotiomycetes</taxon>
        <taxon>Chaetothyriomycetidae</taxon>
        <taxon>Chaetothyriales</taxon>
        <taxon>Herpotrichiellaceae</taxon>
        <taxon>Exophiala</taxon>
    </lineage>
</organism>
<evidence type="ECO:0000259" key="6">
    <source>
        <dbReference type="PROSITE" id="PS50118"/>
    </source>
</evidence>
<gene>
    <name evidence="7" type="ORF">PV05_11497</name>
</gene>
<dbReference type="STRING" id="348802.A0A0D2EPY1"/>
<dbReference type="EMBL" id="KN847323">
    <property type="protein sequence ID" value="KIW49854.1"/>
    <property type="molecule type" value="Genomic_DNA"/>
</dbReference>
<dbReference type="HOGENOM" id="CLU_721663_0_0_1"/>
<keyword evidence="8" id="KW-1185">Reference proteome</keyword>
<dbReference type="GO" id="GO:0003677">
    <property type="term" value="F:DNA binding"/>
    <property type="evidence" value="ECO:0007669"/>
    <property type="project" value="UniProtKB-UniRule"/>
</dbReference>
<dbReference type="PROSITE" id="PS50118">
    <property type="entry name" value="HMG_BOX_2"/>
    <property type="match status" value="1"/>
</dbReference>
<evidence type="ECO:0000256" key="4">
    <source>
        <dbReference type="SAM" id="Coils"/>
    </source>
</evidence>
<feature type="region of interest" description="Disordered" evidence="5">
    <location>
        <begin position="1"/>
        <end position="21"/>
    </location>
</feature>
<evidence type="ECO:0000256" key="1">
    <source>
        <dbReference type="ARBA" id="ARBA00004123"/>
    </source>
</evidence>
<evidence type="ECO:0000256" key="3">
    <source>
        <dbReference type="PROSITE-ProRule" id="PRU00267"/>
    </source>
</evidence>
<dbReference type="InterPro" id="IPR056513">
    <property type="entry name" value="INO80F"/>
</dbReference>
<keyword evidence="2 3" id="KW-0539">Nucleus</keyword>
<dbReference type="SUPFAM" id="SSF47095">
    <property type="entry name" value="HMG-box"/>
    <property type="match status" value="1"/>
</dbReference>
<keyword evidence="3" id="KW-0238">DNA-binding</keyword>
<feature type="compositionally biased region" description="Polar residues" evidence="5">
    <location>
        <begin position="172"/>
        <end position="189"/>
    </location>
</feature>
<dbReference type="Pfam" id="PF24245">
    <property type="entry name" value="INO80F"/>
    <property type="match status" value="1"/>
</dbReference>
<evidence type="ECO:0000256" key="2">
    <source>
        <dbReference type="ARBA" id="ARBA00023242"/>
    </source>
</evidence>
<sequence length="357" mass="39746">MDSSKDTSFPPASEVPVHRNAPLAPTQELAYRKKCIQLKRRLAEIEANNDSTRKRIMQETEHVQKMRLMRAILLNHLQEIMSAPAKRLTPEQLEKIGVLANGHANLAELAGSGITLEPPHTRPEGEGLLDDSSEESDEDEPEPLERPERRRRVNNNYRETIMNTVPGEPISNMYQQSSLPNLAPANSFSPAPPHDPTTLTSSFRVSSATPQATGTPSFQPPSGGEPHYGESSPVPSNQQLGMPQYQSPYQVPPGMVANNVDGNGIGRSGAVTHRPQRPEPPYLQFTAHMRPQLEANQEAPEHIPDRIQAEWDGLSPENRRLWEVRYQDQMTEYTAAMDAYKRATRREASGGFPTVNS</sequence>
<dbReference type="Proteomes" id="UP000054342">
    <property type="component" value="Unassembled WGS sequence"/>
</dbReference>
<dbReference type="InterPro" id="IPR009071">
    <property type="entry name" value="HMG_box_dom"/>
</dbReference>
<dbReference type="AlphaFoldDB" id="A0A0D2EPY1"/>
<feature type="coiled-coil region" evidence="4">
    <location>
        <begin position="35"/>
        <end position="62"/>
    </location>
</feature>
<dbReference type="InterPro" id="IPR036910">
    <property type="entry name" value="HMG_box_dom_sf"/>
</dbReference>
<feature type="compositionally biased region" description="Polar residues" evidence="5">
    <location>
        <begin position="197"/>
        <end position="217"/>
    </location>
</feature>
<name>A0A0D2EPY1_9EURO</name>
<evidence type="ECO:0000313" key="7">
    <source>
        <dbReference type="EMBL" id="KIW49854.1"/>
    </source>
</evidence>
<dbReference type="GO" id="GO:0005634">
    <property type="term" value="C:nucleus"/>
    <property type="evidence" value="ECO:0007669"/>
    <property type="project" value="UniProtKB-SubCell"/>
</dbReference>
<dbReference type="Gene3D" id="1.10.30.10">
    <property type="entry name" value="High mobility group box domain"/>
    <property type="match status" value="1"/>
</dbReference>
<accession>A0A0D2EPY1</accession>
<dbReference type="OrthoDB" id="10070927at2759"/>
<feature type="DNA-binding region" description="HMG box" evidence="3">
    <location>
        <begin position="275"/>
        <end position="341"/>
    </location>
</feature>
<feature type="domain" description="HMG box" evidence="6">
    <location>
        <begin position="275"/>
        <end position="341"/>
    </location>
</feature>
<reference evidence="7 8" key="1">
    <citation type="submission" date="2015-01" db="EMBL/GenBank/DDBJ databases">
        <title>The Genome Sequence of Exophiala xenobiotica CBS118157.</title>
        <authorList>
            <consortium name="The Broad Institute Genomics Platform"/>
            <person name="Cuomo C."/>
            <person name="de Hoog S."/>
            <person name="Gorbushina A."/>
            <person name="Stielow B."/>
            <person name="Teixiera M."/>
            <person name="Abouelleil A."/>
            <person name="Chapman S.B."/>
            <person name="Priest M."/>
            <person name="Young S.K."/>
            <person name="Wortman J."/>
            <person name="Nusbaum C."/>
            <person name="Birren B."/>
        </authorList>
    </citation>
    <scope>NUCLEOTIDE SEQUENCE [LARGE SCALE GENOMIC DNA]</scope>
    <source>
        <strain evidence="7 8">CBS 118157</strain>
    </source>
</reference>
<feature type="region of interest" description="Disordered" evidence="5">
    <location>
        <begin position="112"/>
        <end position="249"/>
    </location>
</feature>